<keyword evidence="1" id="KW-0433">Leucine-rich repeat</keyword>
<keyword evidence="6" id="KW-1133">Transmembrane helix</keyword>
<evidence type="ECO:0000256" key="2">
    <source>
        <dbReference type="ARBA" id="ARBA00022729"/>
    </source>
</evidence>
<dbReference type="GO" id="GO:0031012">
    <property type="term" value="C:extracellular matrix"/>
    <property type="evidence" value="ECO:0007669"/>
    <property type="project" value="TreeGrafter"/>
</dbReference>
<feature type="chain" id="PRO_5008129425" evidence="7">
    <location>
        <begin position="20"/>
        <end position="1099"/>
    </location>
</feature>
<feature type="transmembrane region" description="Helical" evidence="6">
    <location>
        <begin position="1057"/>
        <end position="1077"/>
    </location>
</feature>
<keyword evidence="6" id="KW-0472">Membrane</keyword>
<dbReference type="AlphaFoldDB" id="A0A182N6Y1"/>
<keyword evidence="9" id="KW-1185">Reference proteome</keyword>
<evidence type="ECO:0000256" key="5">
    <source>
        <dbReference type="SAM" id="MobiDB-lite"/>
    </source>
</evidence>
<evidence type="ECO:0000256" key="1">
    <source>
        <dbReference type="ARBA" id="ARBA00022614"/>
    </source>
</evidence>
<dbReference type="EnsemblMetazoa" id="ADIR003404-RA">
    <property type="protein sequence ID" value="ADIR003404-PA"/>
    <property type="gene ID" value="ADIR003404"/>
</dbReference>
<dbReference type="Proteomes" id="UP000075884">
    <property type="component" value="Unassembled WGS sequence"/>
</dbReference>
<evidence type="ECO:0000256" key="4">
    <source>
        <dbReference type="ARBA" id="ARBA00023180"/>
    </source>
</evidence>
<feature type="signal peptide" evidence="7">
    <location>
        <begin position="1"/>
        <end position="19"/>
    </location>
</feature>
<protein>
    <submittedName>
        <fullName evidence="8">Uncharacterized protein</fullName>
    </submittedName>
</protein>
<reference evidence="9" key="1">
    <citation type="submission" date="2013-03" db="EMBL/GenBank/DDBJ databases">
        <title>The Genome Sequence of Anopheles dirus WRAIR2.</title>
        <authorList>
            <consortium name="The Broad Institute Genomics Platform"/>
            <person name="Neafsey D.E."/>
            <person name="Walton C."/>
            <person name="Walker B."/>
            <person name="Young S.K."/>
            <person name="Zeng Q."/>
            <person name="Gargeya S."/>
            <person name="Fitzgerald M."/>
            <person name="Haas B."/>
            <person name="Abouelleil A."/>
            <person name="Allen A.W."/>
            <person name="Alvarado L."/>
            <person name="Arachchi H.M."/>
            <person name="Berlin A.M."/>
            <person name="Chapman S.B."/>
            <person name="Gainer-Dewar J."/>
            <person name="Goldberg J."/>
            <person name="Griggs A."/>
            <person name="Gujja S."/>
            <person name="Hansen M."/>
            <person name="Howarth C."/>
            <person name="Imamovic A."/>
            <person name="Ireland A."/>
            <person name="Larimer J."/>
            <person name="McCowan C."/>
            <person name="Murphy C."/>
            <person name="Pearson M."/>
            <person name="Poon T.W."/>
            <person name="Priest M."/>
            <person name="Roberts A."/>
            <person name="Saif S."/>
            <person name="Shea T."/>
            <person name="Sisk P."/>
            <person name="Sykes S."/>
            <person name="Wortman J."/>
            <person name="Nusbaum C."/>
            <person name="Birren B."/>
        </authorList>
    </citation>
    <scope>NUCLEOTIDE SEQUENCE [LARGE SCALE GENOMIC DNA]</scope>
    <source>
        <strain evidence="9">WRAIR2</strain>
    </source>
</reference>
<dbReference type="PANTHER" id="PTHR24373:SF370">
    <property type="entry name" value="FISH-LIPS, ISOFORM E"/>
    <property type="match status" value="1"/>
</dbReference>
<dbReference type="FunFam" id="3.80.10.10:FF:000770">
    <property type="entry name" value="Uncharacterized protein"/>
    <property type="match status" value="1"/>
</dbReference>
<feature type="region of interest" description="Disordered" evidence="5">
    <location>
        <begin position="984"/>
        <end position="1019"/>
    </location>
</feature>
<evidence type="ECO:0000256" key="6">
    <source>
        <dbReference type="SAM" id="Phobius"/>
    </source>
</evidence>
<evidence type="ECO:0000256" key="3">
    <source>
        <dbReference type="ARBA" id="ARBA00022737"/>
    </source>
</evidence>
<dbReference type="SMART" id="SM00364">
    <property type="entry name" value="LRR_BAC"/>
    <property type="match status" value="6"/>
</dbReference>
<keyword evidence="6" id="KW-0812">Transmembrane</keyword>
<dbReference type="PANTHER" id="PTHR24373">
    <property type="entry name" value="SLIT RELATED LEUCINE-RICH REPEAT NEURONAL PROTEIN"/>
    <property type="match status" value="1"/>
</dbReference>
<dbReference type="InterPro" id="IPR032675">
    <property type="entry name" value="LRR_dom_sf"/>
</dbReference>
<dbReference type="SUPFAM" id="SSF52058">
    <property type="entry name" value="L domain-like"/>
    <property type="match status" value="2"/>
</dbReference>
<dbReference type="SMART" id="SM00369">
    <property type="entry name" value="LRR_TYP"/>
    <property type="match status" value="11"/>
</dbReference>
<dbReference type="Gene3D" id="3.80.10.10">
    <property type="entry name" value="Ribonuclease Inhibitor"/>
    <property type="match status" value="2"/>
</dbReference>
<keyword evidence="4" id="KW-0325">Glycoprotein</keyword>
<dbReference type="STRING" id="7168.A0A182N6Y1"/>
<keyword evidence="3" id="KW-0677">Repeat</keyword>
<sequence>MFRFWVLAVAWGLLAQSFAEDNDFVDACFNQEGDKPAHCEFIDFDDVFQSTSTGLDWSMITKIRIHNKKILGVPSKMFVSLPNLESFIVLNSLFYREIDPNSFMDCNKLNHIEITGTNITLLDSHLFPKTPKLQALLFHHNQLVEIKHDAFEFLGELEELNLSYNNLTRLPGGVFHKLRKLKTLDMNHNRLLLLGFDSWFPPDGATALQFIDASFNQLVDMSWTDISVRKVNLKNNNLTSVHINGNCSELHASHNAIDSVTIGRNCSLERLNLAHNRLQGFDWLQACADTLRSLDISYNLQRRMTDFLNMKQITSLNIECTNISLNYKTLHDLRKLRFLDVSYNKMKKLDLENLTSQRLLERLMISGNPIVNISIGSIKRNFPNLKTLGIYDLPWNSTSLAVAIDDLKKHDIIPYIRSDYLFDESKCPLKVTSTFGNDTEHDLGDDERSGRAHGHAGDKTAEYVVIALLLCTVCGLLGKLFVDSRYFTVLFKERIQRRTSISHESLVSCDLNGSVVRKVASKMKLSFAGILLGITLNALVSYDAAEAVLCMCHPSSCVIINANNSVVMHPEMHCPANTVNVNDLLLLRYMESSLRVDALSSFTNLTSIEIFQGSLSRIEPGAFEKVPELVKIIVRNNQLTTIENYTFRGLGALQILYLIANDLTTIAPQAFDGLKSLSHLVLAGNKLSKLPATIFSSSPLLRSIGLNNNQLRELPAGIFDNVGNLFRLDLSNNLLPSFDFPELKVTLLFLHNNSLTSLYLGDHVKIVQADQNRIATITGNGANLTDLLLSENAITDVTAIARMTNLTKLNLSYNPLQPGSVFSSLEQLRELLLSHTNIQISEQTFANLSWLTLLDLSYNNLTELDFKSFSSMVELRSLIVAYNSIDMINFIELREYLPELRVLEICGNGWNATYMERVLGQMRRYNLRADMQGLSHSIIFSSFFVELCSTVPESTTKPPTDDTDYYSEDLSDLDQEFSEFFPSSTLAPTTKPPVSARPVTTPATPARPPTVSSHSTQGPPVAVRLNTVGALAVSESSVPAEKQPVVGASPLYVTFQVLVYTFSLFGVVCLVVLGYYIRQRRFDVRRVTPVDGADSVRLV</sequence>
<dbReference type="InterPro" id="IPR003591">
    <property type="entry name" value="Leu-rich_rpt_typical-subtyp"/>
</dbReference>
<reference evidence="8" key="2">
    <citation type="submission" date="2020-05" db="UniProtKB">
        <authorList>
            <consortium name="EnsemblMetazoa"/>
        </authorList>
    </citation>
    <scope>IDENTIFICATION</scope>
    <source>
        <strain evidence="8">WRAIR2</strain>
    </source>
</reference>
<evidence type="ECO:0000256" key="7">
    <source>
        <dbReference type="SAM" id="SignalP"/>
    </source>
</evidence>
<dbReference type="InterPro" id="IPR050328">
    <property type="entry name" value="Dev_Immune_Receptor"/>
</dbReference>
<proteinExistence type="predicted"/>
<name>A0A182N6Y1_9DIPT</name>
<dbReference type="GO" id="GO:0005615">
    <property type="term" value="C:extracellular space"/>
    <property type="evidence" value="ECO:0007669"/>
    <property type="project" value="TreeGrafter"/>
</dbReference>
<feature type="compositionally biased region" description="Low complexity" evidence="5">
    <location>
        <begin position="992"/>
        <end position="1013"/>
    </location>
</feature>
<organism evidence="8 9">
    <name type="scientific">Anopheles dirus</name>
    <dbReference type="NCBI Taxonomy" id="7168"/>
    <lineage>
        <taxon>Eukaryota</taxon>
        <taxon>Metazoa</taxon>
        <taxon>Ecdysozoa</taxon>
        <taxon>Arthropoda</taxon>
        <taxon>Hexapoda</taxon>
        <taxon>Insecta</taxon>
        <taxon>Pterygota</taxon>
        <taxon>Neoptera</taxon>
        <taxon>Endopterygota</taxon>
        <taxon>Diptera</taxon>
        <taxon>Nematocera</taxon>
        <taxon>Culicoidea</taxon>
        <taxon>Culicidae</taxon>
        <taxon>Anophelinae</taxon>
        <taxon>Anopheles</taxon>
    </lineage>
</organism>
<dbReference type="VEuPathDB" id="VectorBase:ADIR003404"/>
<dbReference type="Pfam" id="PF13855">
    <property type="entry name" value="LRR_8"/>
    <property type="match status" value="3"/>
</dbReference>
<evidence type="ECO:0000313" key="8">
    <source>
        <dbReference type="EnsemblMetazoa" id="ADIR003404-PA"/>
    </source>
</evidence>
<keyword evidence="2 7" id="KW-0732">Signal</keyword>
<dbReference type="PROSITE" id="PS51450">
    <property type="entry name" value="LRR"/>
    <property type="match status" value="2"/>
</dbReference>
<evidence type="ECO:0000313" key="9">
    <source>
        <dbReference type="Proteomes" id="UP000075884"/>
    </source>
</evidence>
<dbReference type="InterPro" id="IPR001611">
    <property type="entry name" value="Leu-rich_rpt"/>
</dbReference>
<accession>A0A182N6Y1</accession>